<proteinExistence type="inferred from homology"/>
<comment type="caution">
    <text evidence="9">The sequence shown here is derived from an EMBL/GenBank/DDBJ whole genome shotgun (WGS) entry which is preliminary data.</text>
</comment>
<dbReference type="FunFam" id="1.25.40.10:FF:000211">
    <property type="entry name" value="tetratricopeptide repeat protein 30B"/>
    <property type="match status" value="1"/>
</dbReference>
<dbReference type="PANTHER" id="PTHR20931:SF0">
    <property type="entry name" value="TETRATRICOPEPTIDE REPEAT PROTEIN 30"/>
    <property type="match status" value="1"/>
</dbReference>
<keyword evidence="10" id="KW-1185">Reference proteome</keyword>
<dbReference type="SUPFAM" id="SSF48452">
    <property type="entry name" value="TPR-like"/>
    <property type="match status" value="2"/>
</dbReference>
<evidence type="ECO:0000256" key="8">
    <source>
        <dbReference type="RuleBase" id="RU367070"/>
    </source>
</evidence>
<comment type="function">
    <text evidence="8">Required for polyglutamylation of axonemal tubulin. Plays a role in anterograde intraflagellar transport (IFT), the process by which cilia precursors are transported from the base of the cilium to the site of their incorporation at the tip.</text>
</comment>
<evidence type="ECO:0000256" key="5">
    <source>
        <dbReference type="ARBA" id="ARBA00022803"/>
    </source>
</evidence>
<accession>A0AAD9KA26</accession>
<keyword evidence="3" id="KW-0677">Repeat</keyword>
<keyword evidence="4 8" id="KW-0970">Cilium biogenesis/degradation</keyword>
<dbReference type="Gene3D" id="1.25.40.10">
    <property type="entry name" value="Tetratricopeptide repeat domain"/>
    <property type="match status" value="3"/>
</dbReference>
<evidence type="ECO:0000313" key="10">
    <source>
        <dbReference type="Proteomes" id="UP001208570"/>
    </source>
</evidence>
<dbReference type="AlphaFoldDB" id="A0AAD9KA26"/>
<dbReference type="InterPro" id="IPR039941">
    <property type="entry name" value="TT30"/>
</dbReference>
<comment type="subcellular location">
    <subcellularLocation>
        <location evidence="1 8">Cell projection</location>
        <location evidence="1 8">Cilium</location>
    </subcellularLocation>
</comment>
<keyword evidence="5 8" id="KW-0802">TPR repeat</keyword>
<dbReference type="GO" id="GO:0030992">
    <property type="term" value="C:intraciliary transport particle B"/>
    <property type="evidence" value="ECO:0007669"/>
    <property type="project" value="TreeGrafter"/>
</dbReference>
<keyword evidence="6 8" id="KW-0969">Cilium</keyword>
<evidence type="ECO:0000256" key="1">
    <source>
        <dbReference type="ARBA" id="ARBA00004138"/>
    </source>
</evidence>
<protein>
    <recommendedName>
        <fullName evidence="8">Tetratricopeptide repeat protein 30</fullName>
    </recommendedName>
</protein>
<comment type="similarity">
    <text evidence="2 8">Belongs to the TTC30/dfy-1/fleer family.</text>
</comment>
<dbReference type="GO" id="GO:0042073">
    <property type="term" value="P:intraciliary transport"/>
    <property type="evidence" value="ECO:0007669"/>
    <property type="project" value="UniProtKB-UniRule"/>
</dbReference>
<dbReference type="GO" id="GO:0120170">
    <property type="term" value="F:intraciliary transport particle B binding"/>
    <property type="evidence" value="ECO:0007669"/>
    <property type="project" value="TreeGrafter"/>
</dbReference>
<evidence type="ECO:0000256" key="2">
    <source>
        <dbReference type="ARBA" id="ARBA00009522"/>
    </source>
</evidence>
<organism evidence="9 10">
    <name type="scientific">Paralvinella palmiformis</name>
    <dbReference type="NCBI Taxonomy" id="53620"/>
    <lineage>
        <taxon>Eukaryota</taxon>
        <taxon>Metazoa</taxon>
        <taxon>Spiralia</taxon>
        <taxon>Lophotrochozoa</taxon>
        <taxon>Annelida</taxon>
        <taxon>Polychaeta</taxon>
        <taxon>Sedentaria</taxon>
        <taxon>Canalipalpata</taxon>
        <taxon>Terebellida</taxon>
        <taxon>Terebelliformia</taxon>
        <taxon>Alvinellidae</taxon>
        <taxon>Paralvinella</taxon>
    </lineage>
</organism>
<dbReference type="SMART" id="SM00028">
    <property type="entry name" value="TPR"/>
    <property type="match status" value="3"/>
</dbReference>
<dbReference type="GO" id="GO:0005879">
    <property type="term" value="C:axonemal microtubule"/>
    <property type="evidence" value="ECO:0007669"/>
    <property type="project" value="UniProtKB-UniRule"/>
</dbReference>
<evidence type="ECO:0000313" key="9">
    <source>
        <dbReference type="EMBL" id="KAK2166845.1"/>
    </source>
</evidence>
<evidence type="ECO:0000256" key="7">
    <source>
        <dbReference type="ARBA" id="ARBA00023273"/>
    </source>
</evidence>
<dbReference type="InterPro" id="IPR011990">
    <property type="entry name" value="TPR-like_helical_dom_sf"/>
</dbReference>
<dbReference type="Proteomes" id="UP001208570">
    <property type="component" value="Unassembled WGS sequence"/>
</dbReference>
<sequence>MGDWKPLEIKDGRYTEAIQTLNNVMQIYNKMQDFVNAADCYEQLTALNPEVDEYKMYYTQSLYKACLFEEAMKTSCQIENPQYQTQVIKLQAAVKYGEEDLPSAQSLVEQCPADDPDTEINLGCLLFKEGHYDEACHKFIAAMQVVGYKPDLSYNIALCNYMMKQYAPALKHIADIIEKGIREHPELSVGMTTEGIDVRSVGNTLVLHETALVEAFNLKAAVEYQLKNYEAACEALTDMPPRSEEELDAVSLHNQALMNMEESPTKGFEKLQFLLQQNPFPPETFGNLLLLYAKYEYYDLAADVLAENAHLTFKYLNQTSPEEAYRKLDDMASKQTEQLRKLTKMIYWDLENYTQVEKIFRKSVEFCNEHETWKLNVAHVLFMQENKYKEATGFYEPIVKKHYDNILTVSAIVLANLCVSYIMTSQNEEAEELMRKIEKEEEQVAYEDPEKKIFHLCIVNLVIGLEPYQKKLGTDTWHYAKRCFLSLIENMAKHMIMIRDSVLQECIQFLECCETYGRDVKALIEQPLEEELMHLGKNTVTYEARQLKALMLQLM</sequence>
<dbReference type="EMBL" id="JAODUP010000034">
    <property type="protein sequence ID" value="KAK2166845.1"/>
    <property type="molecule type" value="Genomic_DNA"/>
</dbReference>
<evidence type="ECO:0000256" key="4">
    <source>
        <dbReference type="ARBA" id="ARBA00022794"/>
    </source>
</evidence>
<gene>
    <name evidence="9" type="ORF">LSH36_34g00047</name>
</gene>
<reference evidence="9" key="1">
    <citation type="journal article" date="2023" name="Mol. Biol. Evol.">
        <title>Third-Generation Sequencing Reveals the Adaptive Role of the Epigenome in Three Deep-Sea Polychaetes.</title>
        <authorList>
            <person name="Perez M."/>
            <person name="Aroh O."/>
            <person name="Sun Y."/>
            <person name="Lan Y."/>
            <person name="Juniper S.K."/>
            <person name="Young C.R."/>
            <person name="Angers B."/>
            <person name="Qian P.Y."/>
        </authorList>
    </citation>
    <scope>NUCLEOTIDE SEQUENCE</scope>
    <source>
        <strain evidence="9">P08H-3</strain>
    </source>
</reference>
<keyword evidence="7 8" id="KW-0966">Cell projection</keyword>
<dbReference type="InterPro" id="IPR019734">
    <property type="entry name" value="TPR_rpt"/>
</dbReference>
<evidence type="ECO:0000256" key="6">
    <source>
        <dbReference type="ARBA" id="ARBA00023069"/>
    </source>
</evidence>
<evidence type="ECO:0000256" key="3">
    <source>
        <dbReference type="ARBA" id="ARBA00022737"/>
    </source>
</evidence>
<dbReference type="PANTHER" id="PTHR20931">
    <property type="entry name" value="TETRATRICOPEPTIDE REPEAT PROTEIN 30"/>
    <property type="match status" value="1"/>
</dbReference>
<name>A0AAD9KA26_9ANNE</name>